<dbReference type="InterPro" id="IPR016024">
    <property type="entry name" value="ARM-type_fold"/>
</dbReference>
<evidence type="ECO:0000259" key="2">
    <source>
        <dbReference type="Pfam" id="PF12783"/>
    </source>
</evidence>
<organism evidence="4 5">
    <name type="scientific">Oesophagostomum dentatum</name>
    <name type="common">Nodular worm</name>
    <dbReference type="NCBI Taxonomy" id="61180"/>
    <lineage>
        <taxon>Eukaryota</taxon>
        <taxon>Metazoa</taxon>
        <taxon>Ecdysozoa</taxon>
        <taxon>Nematoda</taxon>
        <taxon>Chromadorea</taxon>
        <taxon>Rhabditida</taxon>
        <taxon>Rhabditina</taxon>
        <taxon>Rhabditomorpha</taxon>
        <taxon>Strongyloidea</taxon>
        <taxon>Strongylidae</taxon>
        <taxon>Oesophagostomum</taxon>
    </lineage>
</organism>
<proteinExistence type="predicted"/>
<evidence type="ECO:0000313" key="4">
    <source>
        <dbReference type="EMBL" id="KHJ92767.1"/>
    </source>
</evidence>
<evidence type="ECO:0000313" key="5">
    <source>
        <dbReference type="Proteomes" id="UP000053660"/>
    </source>
</evidence>
<dbReference type="InterPro" id="IPR032817">
    <property type="entry name" value="Mon2_C"/>
</dbReference>
<accession>A0A0B1TAD1</accession>
<gene>
    <name evidence="4" type="ORF">OESDEN_07340</name>
</gene>
<dbReference type="Pfam" id="PF16206">
    <property type="entry name" value="Mon2_C"/>
    <property type="match status" value="4"/>
</dbReference>
<dbReference type="InterPro" id="IPR032691">
    <property type="entry name" value="Mon2/Sec7/BIG1-like_HUS"/>
</dbReference>
<dbReference type="Proteomes" id="UP000053660">
    <property type="component" value="Unassembled WGS sequence"/>
</dbReference>
<protein>
    <submittedName>
        <fullName evidence="4">HEAT repeat protein</fullName>
    </submittedName>
</protein>
<dbReference type="OrthoDB" id="294853at2759"/>
<reference evidence="4 5" key="1">
    <citation type="submission" date="2014-03" db="EMBL/GenBank/DDBJ databases">
        <title>Draft genome of the hookworm Oesophagostomum dentatum.</title>
        <authorList>
            <person name="Mitreva M."/>
        </authorList>
    </citation>
    <scope>NUCLEOTIDE SEQUENCE [LARGE SCALE GENOMIC DNA]</scope>
    <source>
        <strain evidence="4 5">OD-Hann</strain>
    </source>
</reference>
<keyword evidence="5" id="KW-1185">Reference proteome</keyword>
<feature type="domain" description="Mon2 C-terminal" evidence="3">
    <location>
        <begin position="632"/>
        <end position="789"/>
    </location>
</feature>
<sequence>MRLVRIILCLISLYHQLLPTECEIFLSSLMKFVDVDRRGWQRALSLEALHRVIVRPDIVRWLCENFDARSNSTKVLEHLSSSILSVVQQSFIPTKIASDGDLELDIGQPRGSSGFYFSSVWHPYVEHLSAKKSLLLDSLERHEAGTLPDGYVISRATSALADFVQSVYAAVDALSLQDDGGDKNNNNHVAAAIFTSCQPNLLAALSLLLSASTDESVTDHLLCALSTLMSVGCKLKMGSASLNCLYVLCCACLPSVSYLHTYAAFEAPKGSLSEQVFDSASSLHEVVASGTPCPSPVVAPDKWNDQVMLTSRNLQATRILLSSICAHAAMMDELWYLSLLTCQHVAWMLGIRPSSNGIFTKEKPEADPQSNASVITTAALSEIPVLTSLFDKIACTSVSLSNESLLKTMESIMRLSDENVAVAATGRDCSLFPLAMLLRFSSLNLHRQKSFWGRVTAHFIKICGHTTPSLREWSAVALASIIKQAFKAKTDMSVAEHQQLTLSTLRSLCLVHQPDVQRRQLDCLMALLQTDGAQLVSDMWQHVIHIVASVVDEENGCDEALVRQGYLGLRLVAADFLQSLPFECISSLVEAVARYGKQMADHNISLSALTQLWTISDFVFRKSEEVGADASEKVWLVLYTCLSELCIDVRPSVRKSACQTLLQTVASHGHALRISTWNHMVWQIIMPLLDRVRVQTRSASTERTSGALLMHHSRDTQQKQWTETCIHTLSAASKIFIAQRKSLLSLSDFGSAWEALLSYVEWAACYQNAELSLAAIKSFQEVLLGKVSAQTLDINTRERASSAENTIDDIIPTLPLPQWIESWNTWQRISRGLARMGTGGSSPDGKTTYVPGPSHLTTLLHIFPPLFEHVARHICVDELKAEQLPSTLESLINVPVPSEQAPFVMQSMHSHMSPTQEAVCEAIRSIYNECISPGSQLRDALADQIRQLLRFSGDFGSAWEALLSYVEWAACYQNAELSLAAIKSFQEVLLGKVSAQTLDINTRERASSAENTIDDIIPTLPLPQWIESWNTWQRISRGLARMGTGGSSPDGKTTYVPGPSHLTTLLHIFPPLFEHVARHICVDELKAEQLPSTLESLINVPVPSEQAPFVMQSMHSHMSPTQEAVCEAIRSIYNECISPGSQLRDALADQIRQLLRFSGMALRTPAALRPSGLTSSGQKDFREWALQWVVPFSETCLRMAIEFLSATVAYPEVIRSLVVVDVVKFLGEPLYMKYSCISPSTWKLAASSLMTVLRIAVPHARQNVEHFEPLWPAICDTLEKFLFTPNVCPRLAADERKRDELTECQIVELVRSELLLHSSCLPQSMIQRLISILNRGSISQLDPTDVLDSHAQRVELARTCFDALLSTSSEGNGRLGNVAVASLLQRCSQVMNDFVRDFNATGDLRLPRGRIAEITSALQAVDSLIGRLAREPTQSELYSQLVSLYPSVVNVVQCTRSDPMLESQLIATLKSYQTLLLLRVVPLMKES</sequence>
<feature type="chain" id="PRO_5002062333" evidence="1">
    <location>
        <begin position="23"/>
        <end position="1487"/>
    </location>
</feature>
<dbReference type="Pfam" id="PF12783">
    <property type="entry name" value="Sec7-like_HUS"/>
    <property type="match status" value="1"/>
</dbReference>
<feature type="domain" description="Mon2/Sec7/BIG1-like HUS" evidence="2">
    <location>
        <begin position="2"/>
        <end position="75"/>
    </location>
</feature>
<evidence type="ECO:0000259" key="3">
    <source>
        <dbReference type="Pfam" id="PF16206"/>
    </source>
</evidence>
<keyword evidence="1" id="KW-0732">Signal</keyword>
<feature type="domain" description="Mon2 C-terminal" evidence="3">
    <location>
        <begin position="1024"/>
        <end position="1472"/>
    </location>
</feature>
<feature type="domain" description="Mon2 C-terminal" evidence="3">
    <location>
        <begin position="575"/>
        <end position="626"/>
    </location>
</feature>
<dbReference type="SUPFAM" id="SSF48371">
    <property type="entry name" value="ARM repeat"/>
    <property type="match status" value="1"/>
</dbReference>
<name>A0A0B1TAD1_OESDE</name>
<evidence type="ECO:0000256" key="1">
    <source>
        <dbReference type="SAM" id="SignalP"/>
    </source>
</evidence>
<feature type="domain" description="Mon2 C-terminal" evidence="3">
    <location>
        <begin position="818"/>
        <end position="952"/>
    </location>
</feature>
<dbReference type="EMBL" id="KN551143">
    <property type="protein sequence ID" value="KHJ92767.1"/>
    <property type="molecule type" value="Genomic_DNA"/>
</dbReference>
<feature type="signal peptide" evidence="1">
    <location>
        <begin position="1"/>
        <end position="22"/>
    </location>
</feature>